<protein>
    <submittedName>
        <fullName evidence="1">Uncharacterized protein</fullName>
    </submittedName>
</protein>
<keyword evidence="2" id="KW-1185">Reference proteome</keyword>
<proteinExistence type="predicted"/>
<dbReference type="Proteomes" id="UP000240493">
    <property type="component" value="Unassembled WGS sequence"/>
</dbReference>
<reference evidence="1 2" key="1">
    <citation type="submission" date="2016-07" db="EMBL/GenBank/DDBJ databases">
        <title>Multiple horizontal gene transfer events from other fungi enriched the ability of initially mycotrophic Trichoderma (Ascomycota) to feed on dead plant biomass.</title>
        <authorList>
            <consortium name="DOE Joint Genome Institute"/>
            <person name="Aerts A."/>
            <person name="Atanasova L."/>
            <person name="Chenthamara K."/>
            <person name="Zhang J."/>
            <person name="Grujic M."/>
            <person name="Henrissat B."/>
            <person name="Kuo A."/>
            <person name="Salamov A."/>
            <person name="Lipzen A."/>
            <person name="Labutti K."/>
            <person name="Barry K."/>
            <person name="Miao Y."/>
            <person name="Rahimi M.J."/>
            <person name="Shen Q."/>
            <person name="Grigoriev I.V."/>
            <person name="Kubicek C.P."/>
            <person name="Druzhinina I.S."/>
        </authorList>
    </citation>
    <scope>NUCLEOTIDE SEQUENCE [LARGE SCALE GENOMIC DNA]</scope>
    <source>
        <strain evidence="1 2">CBS 433.97</strain>
    </source>
</reference>
<organism evidence="1 2">
    <name type="scientific">Trichoderma asperellum (strain ATCC 204424 / CBS 433.97 / NBRC 101777)</name>
    <dbReference type="NCBI Taxonomy" id="1042311"/>
    <lineage>
        <taxon>Eukaryota</taxon>
        <taxon>Fungi</taxon>
        <taxon>Dikarya</taxon>
        <taxon>Ascomycota</taxon>
        <taxon>Pezizomycotina</taxon>
        <taxon>Sordariomycetes</taxon>
        <taxon>Hypocreomycetidae</taxon>
        <taxon>Hypocreales</taxon>
        <taxon>Hypocreaceae</taxon>
        <taxon>Trichoderma</taxon>
    </lineage>
</organism>
<evidence type="ECO:0000313" key="1">
    <source>
        <dbReference type="EMBL" id="PTB39073.1"/>
    </source>
</evidence>
<sequence length="182" mass="20523">MSPISLHQQSLAAFLFPCRRTEAPRGDNRRRAWTTWMNGDFQIGVLPKRCPARCHFSACSANNPAARWPTERYGEQAPVAQKEASRTAFCLAALSNPLPRDLIACHALLCPFRLHSPAPVFALPFLFLSSLTPPTIFFSPCLTLTTKESRKTTHENSLYRAKSLMVIFDFHSLCFPKERNSL</sequence>
<gene>
    <name evidence="1" type="ORF">M441DRAFT_244082</name>
</gene>
<name>A0A2T3Z2P8_TRIA4</name>
<dbReference type="AlphaFoldDB" id="A0A2T3Z2P8"/>
<accession>A0A2T3Z2P8</accession>
<dbReference type="EMBL" id="KZ679265">
    <property type="protein sequence ID" value="PTB39073.1"/>
    <property type="molecule type" value="Genomic_DNA"/>
</dbReference>
<evidence type="ECO:0000313" key="2">
    <source>
        <dbReference type="Proteomes" id="UP000240493"/>
    </source>
</evidence>